<sequence length="59" mass="6870">MVDIDNRNQQLQKLLLQDERSEDSINNDDSSSNRMITWSWVAKQLVKVLLNHSEGIMVI</sequence>
<dbReference type="KEGG" id="dfa:DFA_06968"/>
<dbReference type="AlphaFoldDB" id="F4PX62"/>
<keyword evidence="3" id="KW-1185">Reference proteome</keyword>
<dbReference type="InterPro" id="IPR035201">
    <property type="entry name" value="Cdc24_OB1"/>
</dbReference>
<evidence type="ECO:0000259" key="1">
    <source>
        <dbReference type="Pfam" id="PF17246"/>
    </source>
</evidence>
<gene>
    <name evidence="2" type="ORF">DFA_06968</name>
</gene>
<feature type="domain" description="Cell division control protein 24 OB" evidence="1">
    <location>
        <begin position="6"/>
        <end position="56"/>
    </location>
</feature>
<dbReference type="RefSeq" id="XP_004358211.1">
    <property type="nucleotide sequence ID" value="XM_004358154.1"/>
</dbReference>
<proteinExistence type="predicted"/>
<dbReference type="GeneID" id="14872423"/>
<accession>F4PX62</accession>
<name>F4PX62_CACFS</name>
<dbReference type="EMBL" id="GL883013">
    <property type="protein sequence ID" value="EGG19865.1"/>
    <property type="molecule type" value="Genomic_DNA"/>
</dbReference>
<evidence type="ECO:0000313" key="2">
    <source>
        <dbReference type="EMBL" id="EGG19865.1"/>
    </source>
</evidence>
<dbReference type="Pfam" id="PF17246">
    <property type="entry name" value="CDC24_OB1"/>
    <property type="match status" value="1"/>
</dbReference>
<evidence type="ECO:0000313" key="3">
    <source>
        <dbReference type="Proteomes" id="UP000007797"/>
    </source>
</evidence>
<organism evidence="2 3">
    <name type="scientific">Cavenderia fasciculata</name>
    <name type="common">Slime mold</name>
    <name type="synonym">Dictyostelium fasciculatum</name>
    <dbReference type="NCBI Taxonomy" id="261658"/>
    <lineage>
        <taxon>Eukaryota</taxon>
        <taxon>Amoebozoa</taxon>
        <taxon>Evosea</taxon>
        <taxon>Eumycetozoa</taxon>
        <taxon>Dictyostelia</taxon>
        <taxon>Acytosteliales</taxon>
        <taxon>Cavenderiaceae</taxon>
        <taxon>Cavenderia</taxon>
    </lineage>
</organism>
<protein>
    <recommendedName>
        <fullName evidence="1">Cell division control protein 24 OB domain-containing protein</fullName>
    </recommendedName>
</protein>
<dbReference type="Proteomes" id="UP000007797">
    <property type="component" value="Unassembled WGS sequence"/>
</dbReference>
<reference evidence="3" key="1">
    <citation type="journal article" date="2011" name="Genome Res.">
        <title>Phylogeny-wide analysis of social amoeba genomes highlights ancient origins for complex intercellular communication.</title>
        <authorList>
            <person name="Heidel A.J."/>
            <person name="Lawal H.M."/>
            <person name="Felder M."/>
            <person name="Schilde C."/>
            <person name="Helps N.R."/>
            <person name="Tunggal B."/>
            <person name="Rivero F."/>
            <person name="John U."/>
            <person name="Schleicher M."/>
            <person name="Eichinger L."/>
            <person name="Platzer M."/>
            <person name="Noegel A.A."/>
            <person name="Schaap P."/>
            <person name="Gloeckner G."/>
        </authorList>
    </citation>
    <scope>NUCLEOTIDE SEQUENCE [LARGE SCALE GENOMIC DNA]</scope>
    <source>
        <strain evidence="3">SH3</strain>
    </source>
</reference>